<sequence>MEKGTVDMHGRAETIHRPLAPAGKPARRAMPVHVAIIMDGNGRWAQQRGLPRTEGHRAGVRALKTTVKAAARMGIRYLTVYAFSTENWHRPRLEVGALMSLLVETLERETPELRAEGVRIHGIGNVEGLPRPVRERLAWAEAETAGQTRLVLNLALNYGGRDELVRAVNRWRQAEGAEGRPLTEAVLARYLDTAGQPDPDLLIRASGEERLSNFLLWQLAYTEIYVTGTLWPDFGDADLERAVDAYMRRERRFGGIG</sequence>
<dbReference type="GO" id="GO:0016094">
    <property type="term" value="P:polyprenol biosynthetic process"/>
    <property type="evidence" value="ECO:0007669"/>
    <property type="project" value="TreeGrafter"/>
</dbReference>
<feature type="binding site" evidence="2">
    <location>
        <begin position="40"/>
        <end position="43"/>
    </location>
    <ligand>
        <name>substrate</name>
    </ligand>
</feature>
<keyword evidence="2" id="KW-0460">Magnesium</keyword>
<dbReference type="KEGG" id="hfv:R50_1253"/>
<feature type="binding site" evidence="2">
    <location>
        <begin position="84"/>
        <end position="86"/>
    </location>
    <ligand>
        <name>substrate</name>
    </ligand>
</feature>
<feature type="binding site" evidence="2">
    <location>
        <position position="56"/>
    </location>
    <ligand>
        <name>substrate</name>
    </ligand>
</feature>
<keyword evidence="4" id="KW-1185">Reference proteome</keyword>
<feature type="binding site" evidence="2">
    <location>
        <position position="44"/>
    </location>
    <ligand>
        <name>substrate</name>
    </ligand>
</feature>
<reference evidence="3 4" key="1">
    <citation type="submission" date="2020-02" db="EMBL/GenBank/DDBJ databases">
        <authorList>
            <person name="Hogendoorn C."/>
        </authorList>
    </citation>
    <scope>NUCLEOTIDE SEQUENCE [LARGE SCALE GENOMIC DNA]</scope>
    <source>
        <strain evidence="3">R501</strain>
    </source>
</reference>
<dbReference type="AlphaFoldDB" id="A0A6F8ZFJ1"/>
<dbReference type="GO" id="GO:0045547">
    <property type="term" value="F:ditrans,polycis-polyprenyl diphosphate synthase [(2E,6E)-farnesyl diphosphate specific] activity"/>
    <property type="evidence" value="ECO:0007669"/>
    <property type="project" value="TreeGrafter"/>
</dbReference>
<feature type="binding site" evidence="2">
    <location>
        <position position="223"/>
    </location>
    <ligand>
        <name>Mg(2+)</name>
        <dbReference type="ChEBI" id="CHEBI:18420"/>
    </ligand>
</feature>
<keyword evidence="1 2" id="KW-0808">Transferase</keyword>
<comment type="similarity">
    <text evidence="2">Belongs to the UPP synthase family.</text>
</comment>
<accession>A0A6F8ZFJ1</accession>
<organism evidence="3 4">
    <name type="scientific">Candidatus Hydrogenisulfobacillus filiaventi</name>
    <dbReference type="NCBI Taxonomy" id="2707344"/>
    <lineage>
        <taxon>Bacteria</taxon>
        <taxon>Bacillati</taxon>
        <taxon>Bacillota</taxon>
        <taxon>Clostridia</taxon>
        <taxon>Eubacteriales</taxon>
        <taxon>Clostridiales Family XVII. Incertae Sedis</taxon>
        <taxon>Candidatus Hydrogenisulfobacillus</taxon>
    </lineage>
</organism>
<name>A0A6F8ZFJ1_9FIRM</name>
<dbReference type="Pfam" id="PF01255">
    <property type="entry name" value="Prenyltransf"/>
    <property type="match status" value="1"/>
</dbReference>
<dbReference type="InterPro" id="IPR036424">
    <property type="entry name" value="UPP_synth-like_sf"/>
</dbReference>
<comment type="cofactor">
    <cofactor evidence="2">
        <name>Mg(2+)</name>
        <dbReference type="ChEBI" id="CHEBI:18420"/>
    </cofactor>
    <text evidence="2">Binds 2 magnesium ions per subunit.</text>
</comment>
<feature type="binding site" evidence="2">
    <location>
        <position position="88"/>
    </location>
    <ligand>
        <name>substrate</name>
    </ligand>
</feature>
<dbReference type="FunFam" id="3.40.1180.10:FF:000001">
    <property type="entry name" value="(2E,6E)-farnesyl-diphosphate-specific ditrans,polycis-undecaprenyl-diphosphate synthase"/>
    <property type="match status" value="1"/>
</dbReference>
<evidence type="ECO:0000256" key="2">
    <source>
        <dbReference type="HAMAP-Rule" id="MF_01139"/>
    </source>
</evidence>
<dbReference type="Gene3D" id="3.40.1180.10">
    <property type="entry name" value="Decaprenyl diphosphate synthase-like"/>
    <property type="match status" value="1"/>
</dbReference>
<keyword evidence="2" id="KW-0479">Metal-binding</keyword>
<dbReference type="GO" id="GO:0000287">
    <property type="term" value="F:magnesium ion binding"/>
    <property type="evidence" value="ECO:0007669"/>
    <property type="project" value="UniProtKB-UniRule"/>
</dbReference>
<comment type="function">
    <text evidence="2">Catalyzes the condensation of isopentenyl diphosphate (IPP) with allylic pyrophosphates generating different type of terpenoids.</text>
</comment>
<feature type="binding site" evidence="2">
    <location>
        <position position="52"/>
    </location>
    <ligand>
        <name>substrate</name>
    </ligand>
</feature>
<dbReference type="HAMAP" id="MF_01139">
    <property type="entry name" value="ISPT"/>
    <property type="match status" value="1"/>
</dbReference>
<dbReference type="EC" id="2.5.1.-" evidence="2"/>
<evidence type="ECO:0000313" key="4">
    <source>
        <dbReference type="Proteomes" id="UP000503399"/>
    </source>
</evidence>
<dbReference type="Proteomes" id="UP000503399">
    <property type="component" value="Chromosome"/>
</dbReference>
<dbReference type="CDD" id="cd00475">
    <property type="entry name" value="Cis_IPPS"/>
    <property type="match status" value="1"/>
</dbReference>
<feature type="binding site" evidence="2">
    <location>
        <position position="39"/>
    </location>
    <ligand>
        <name>Mg(2+)</name>
        <dbReference type="ChEBI" id="CHEBI:18420"/>
    </ligand>
</feature>
<dbReference type="SUPFAM" id="SSF64005">
    <property type="entry name" value="Undecaprenyl diphosphate synthase"/>
    <property type="match status" value="1"/>
</dbReference>
<feature type="active site" description="Proton acceptor" evidence="2">
    <location>
        <position position="87"/>
    </location>
</feature>
<feature type="binding site" evidence="2">
    <location>
        <position position="90"/>
    </location>
    <ligand>
        <name>substrate</name>
    </ligand>
</feature>
<proteinExistence type="inferred from homology"/>
<dbReference type="PANTHER" id="PTHR10291:SF0">
    <property type="entry name" value="DEHYDRODOLICHYL DIPHOSPHATE SYNTHASE 2"/>
    <property type="match status" value="1"/>
</dbReference>
<feature type="active site" evidence="2">
    <location>
        <position position="39"/>
    </location>
</feature>
<protein>
    <recommendedName>
        <fullName evidence="2">Isoprenyl transferase</fullName>
        <ecNumber evidence="2">2.5.1.-</ecNumber>
    </recommendedName>
</protein>
<dbReference type="PANTHER" id="PTHR10291">
    <property type="entry name" value="DEHYDRODOLICHYL DIPHOSPHATE SYNTHASE FAMILY MEMBER"/>
    <property type="match status" value="1"/>
</dbReference>
<evidence type="ECO:0000256" key="1">
    <source>
        <dbReference type="ARBA" id="ARBA00022679"/>
    </source>
</evidence>
<dbReference type="NCBIfam" id="TIGR00055">
    <property type="entry name" value="uppS"/>
    <property type="match status" value="1"/>
</dbReference>
<dbReference type="EMBL" id="LR778114">
    <property type="protein sequence ID" value="CAB1128759.1"/>
    <property type="molecule type" value="Genomic_DNA"/>
</dbReference>
<feature type="binding site" evidence="2">
    <location>
        <position position="204"/>
    </location>
    <ligand>
        <name>substrate</name>
    </ligand>
</feature>
<feature type="binding site" evidence="2">
    <location>
        <begin position="210"/>
        <end position="212"/>
    </location>
    <ligand>
        <name>substrate</name>
    </ligand>
</feature>
<gene>
    <name evidence="3" type="primary">uppS</name>
    <name evidence="3" type="ORF">R50_1253</name>
</gene>
<comment type="subunit">
    <text evidence="2">Homodimer.</text>
</comment>
<dbReference type="InterPro" id="IPR001441">
    <property type="entry name" value="UPP_synth-like"/>
</dbReference>
<evidence type="ECO:0000313" key="3">
    <source>
        <dbReference type="EMBL" id="CAB1128759.1"/>
    </source>
</evidence>